<dbReference type="FunFam" id="2.10.25.10:FF:000004">
    <property type="entry name" value="Neurogenic locus notch 1"/>
    <property type="match status" value="1"/>
</dbReference>
<feature type="disulfide bond" evidence="6">
    <location>
        <begin position="1878"/>
        <end position="1887"/>
    </location>
</feature>
<feature type="domain" description="EGF-like" evidence="9">
    <location>
        <begin position="1456"/>
        <end position="1492"/>
    </location>
</feature>
<dbReference type="Gene3D" id="2.10.25.10">
    <property type="entry name" value="Laminin"/>
    <property type="match status" value="23"/>
</dbReference>
<dbReference type="InterPro" id="IPR018097">
    <property type="entry name" value="EGF_Ca-bd_CS"/>
</dbReference>
<dbReference type="OrthoDB" id="10066368at2759"/>
<evidence type="ECO:0000259" key="9">
    <source>
        <dbReference type="PROSITE" id="PS50026"/>
    </source>
</evidence>
<feature type="domain" description="EGF-like" evidence="9">
    <location>
        <begin position="1570"/>
        <end position="1606"/>
    </location>
</feature>
<name>A0A8K0AFE0_BRALA</name>
<dbReference type="FunFam" id="2.10.25.10:FF:000327">
    <property type="entry name" value="neurogenic locus notch homolog protein 4"/>
    <property type="match status" value="1"/>
</dbReference>
<evidence type="ECO:0000259" key="12">
    <source>
        <dbReference type="PROSITE" id="PS51828"/>
    </source>
</evidence>
<dbReference type="CDD" id="cd00033">
    <property type="entry name" value="CCP"/>
    <property type="match status" value="2"/>
</dbReference>
<keyword evidence="7" id="KW-0768">Sushi</keyword>
<dbReference type="SMART" id="SM00181">
    <property type="entry name" value="EGF"/>
    <property type="match status" value="25"/>
</dbReference>
<feature type="domain" description="EGF-like" evidence="9">
    <location>
        <begin position="1532"/>
        <end position="1568"/>
    </location>
</feature>
<feature type="disulfide bond" evidence="6">
    <location>
        <begin position="1444"/>
        <end position="1453"/>
    </location>
</feature>
<dbReference type="SUPFAM" id="SSF82895">
    <property type="entry name" value="TSP-1 type 1 repeat"/>
    <property type="match status" value="1"/>
</dbReference>
<feature type="domain" description="Sushi" evidence="11">
    <location>
        <begin position="149"/>
        <end position="215"/>
    </location>
</feature>
<feature type="domain" description="Sushi" evidence="11">
    <location>
        <begin position="19"/>
        <end position="82"/>
    </location>
</feature>
<keyword evidence="8" id="KW-0812">Transmembrane</keyword>
<evidence type="ECO:0000256" key="5">
    <source>
        <dbReference type="ARBA" id="ARBA00023180"/>
    </source>
</evidence>
<feature type="disulfide bond" evidence="6">
    <location>
        <begin position="1291"/>
        <end position="1300"/>
    </location>
</feature>
<dbReference type="CDD" id="cd00054">
    <property type="entry name" value="EGF_CA"/>
    <property type="match status" value="19"/>
</dbReference>
<dbReference type="Pfam" id="PF00354">
    <property type="entry name" value="Pentaxin"/>
    <property type="match status" value="1"/>
</dbReference>
<dbReference type="InterPro" id="IPR049883">
    <property type="entry name" value="NOTCH1_EGF-like"/>
</dbReference>
<evidence type="ECO:0000256" key="6">
    <source>
        <dbReference type="PROSITE-ProRule" id="PRU00076"/>
    </source>
</evidence>
<dbReference type="PROSITE" id="PS00022">
    <property type="entry name" value="EGF_1"/>
    <property type="match status" value="22"/>
</dbReference>
<dbReference type="FunFam" id="2.10.50.10:FF:000018">
    <property type="entry name" value="Sushi, von Willebrand factor type A, EGF and pentraxin domain-containing 1"/>
    <property type="match status" value="1"/>
</dbReference>
<dbReference type="PROSITE" id="PS50026">
    <property type="entry name" value="EGF_3"/>
    <property type="match status" value="23"/>
</dbReference>
<dbReference type="Pfam" id="PF07645">
    <property type="entry name" value="EGF_CA"/>
    <property type="match status" value="1"/>
</dbReference>
<dbReference type="GO" id="GO:0051241">
    <property type="term" value="P:negative regulation of multicellular organismal process"/>
    <property type="evidence" value="ECO:0007669"/>
    <property type="project" value="UniProtKB-ARBA"/>
</dbReference>
<dbReference type="SMART" id="SM01411">
    <property type="entry name" value="Ephrin_rec_like"/>
    <property type="match status" value="4"/>
</dbReference>
<dbReference type="InterPro" id="IPR036383">
    <property type="entry name" value="TSP1_rpt_sf"/>
</dbReference>
<feature type="disulfide bond" evidence="6">
    <location>
        <begin position="1136"/>
        <end position="1145"/>
    </location>
</feature>
<feature type="disulfide bond" evidence="6">
    <location>
        <begin position="1215"/>
        <end position="1224"/>
    </location>
</feature>
<feature type="disulfide bond" evidence="6">
    <location>
        <begin position="905"/>
        <end position="914"/>
    </location>
</feature>
<feature type="disulfide bond" evidence="6">
    <location>
        <begin position="1596"/>
        <end position="1605"/>
    </location>
</feature>
<dbReference type="SUPFAM" id="SSF57184">
    <property type="entry name" value="Growth factor receptor domain"/>
    <property type="match status" value="3"/>
</dbReference>
<feature type="disulfide bond" evidence="6">
    <location>
        <begin position="1329"/>
        <end position="1338"/>
    </location>
</feature>
<dbReference type="PROSITE" id="PS50825">
    <property type="entry name" value="HYR"/>
    <property type="match status" value="3"/>
</dbReference>
<dbReference type="GO" id="GO:0005509">
    <property type="term" value="F:calcium ion binding"/>
    <property type="evidence" value="ECO:0007669"/>
    <property type="project" value="InterPro"/>
</dbReference>
<evidence type="ECO:0000256" key="8">
    <source>
        <dbReference type="SAM" id="Phobius"/>
    </source>
</evidence>
<feature type="domain" description="HYR" evidence="10">
    <location>
        <begin position="359"/>
        <end position="444"/>
    </location>
</feature>
<evidence type="ECO:0000256" key="2">
    <source>
        <dbReference type="ARBA" id="ARBA00022729"/>
    </source>
</evidence>
<feature type="domain" description="EGF-like" evidence="9">
    <location>
        <begin position="879"/>
        <end position="915"/>
    </location>
</feature>
<evidence type="ECO:0000256" key="3">
    <source>
        <dbReference type="ARBA" id="ARBA00022737"/>
    </source>
</evidence>
<dbReference type="FunFam" id="2.10.25.10:FF:000122">
    <property type="entry name" value="Protein crumbs homolog 2"/>
    <property type="match status" value="1"/>
</dbReference>
<dbReference type="SMART" id="SM00032">
    <property type="entry name" value="CCP"/>
    <property type="match status" value="4"/>
</dbReference>
<keyword evidence="8" id="KW-1133">Transmembrane helix</keyword>
<dbReference type="PROSITE" id="PS01186">
    <property type="entry name" value="EGF_2"/>
    <property type="match status" value="18"/>
</dbReference>
<dbReference type="SUPFAM" id="SSF57196">
    <property type="entry name" value="EGF/Laminin"/>
    <property type="match status" value="20"/>
</dbReference>
<keyword evidence="14" id="KW-1185">Reference proteome</keyword>
<feature type="domain" description="HYR" evidence="10">
    <location>
        <begin position="445"/>
        <end position="527"/>
    </location>
</feature>
<dbReference type="InterPro" id="IPR009030">
    <property type="entry name" value="Growth_fac_rcpt_cys_sf"/>
</dbReference>
<keyword evidence="4 6" id="KW-1015">Disulfide bond</keyword>
<dbReference type="FunFam" id="2.10.25.10:FF:000472">
    <property type="entry name" value="Uncharacterized protein, isoform A"/>
    <property type="match status" value="6"/>
</dbReference>
<dbReference type="InterPro" id="IPR013320">
    <property type="entry name" value="ConA-like_dom_sf"/>
</dbReference>
<evidence type="ECO:0000256" key="4">
    <source>
        <dbReference type="ARBA" id="ARBA00023157"/>
    </source>
</evidence>
<dbReference type="InterPro" id="IPR000436">
    <property type="entry name" value="Sushi_SCR_CCP_dom"/>
</dbReference>
<dbReference type="Gene3D" id="2.10.50.10">
    <property type="entry name" value="Tumor Necrosis Factor Receptor, subunit A, domain 2"/>
    <property type="match status" value="4"/>
</dbReference>
<dbReference type="PROSITE" id="PS50923">
    <property type="entry name" value="SUSHI"/>
    <property type="match status" value="4"/>
</dbReference>
<keyword evidence="1 6" id="KW-0245">EGF-like domain</keyword>
<gene>
    <name evidence="13" type="primary">NOTCH2</name>
    <name evidence="13" type="ORF">BLAG_LOCUS25489</name>
</gene>
<feature type="domain" description="EGF-like" evidence="9">
    <location>
        <begin position="1148"/>
        <end position="1185"/>
    </location>
</feature>
<dbReference type="PROSITE" id="PS00010">
    <property type="entry name" value="ASX_HYDROXYL"/>
    <property type="match status" value="15"/>
</dbReference>
<feature type="domain" description="EGF-like" evidence="9">
    <location>
        <begin position="1494"/>
        <end position="1530"/>
    </location>
</feature>
<feature type="domain" description="EGF-like" evidence="9">
    <location>
        <begin position="1379"/>
        <end position="1415"/>
    </location>
</feature>
<dbReference type="FunFam" id="2.10.25.10:FF:000066">
    <property type="entry name" value="FAT atypical cadherin 4"/>
    <property type="match status" value="2"/>
</dbReference>
<protein>
    <submittedName>
        <fullName evidence="13">NOTCH2 protein</fullName>
    </submittedName>
</protein>
<feature type="disulfide bond" evidence="6">
    <location>
        <begin position="1175"/>
        <end position="1184"/>
    </location>
</feature>
<reference evidence="13" key="1">
    <citation type="submission" date="2022-01" db="EMBL/GenBank/DDBJ databases">
        <authorList>
            <person name="Braso-Vives M."/>
        </authorList>
    </citation>
    <scope>NUCLEOTIDE SEQUENCE</scope>
</reference>
<dbReference type="Pfam" id="PF00008">
    <property type="entry name" value="EGF"/>
    <property type="match status" value="18"/>
</dbReference>
<dbReference type="SMART" id="SM00159">
    <property type="entry name" value="PTX"/>
    <property type="match status" value="1"/>
</dbReference>
<feature type="disulfide bond" evidence="6">
    <location>
        <begin position="1098"/>
        <end position="1107"/>
    </location>
</feature>
<dbReference type="PRINTS" id="PR00010">
    <property type="entry name" value="EGFBLOOD"/>
</dbReference>
<dbReference type="Proteomes" id="UP000838412">
    <property type="component" value="Chromosome 9"/>
</dbReference>
<dbReference type="PRINTS" id="PR01983">
    <property type="entry name" value="NOTCH"/>
</dbReference>
<dbReference type="SMART" id="SM00179">
    <property type="entry name" value="EGF_CA"/>
    <property type="match status" value="23"/>
</dbReference>
<evidence type="ECO:0000259" key="10">
    <source>
        <dbReference type="PROSITE" id="PS50825"/>
    </source>
</evidence>
<feature type="domain" description="EGF-like" evidence="9">
    <location>
        <begin position="955"/>
        <end position="993"/>
    </location>
</feature>
<feature type="domain" description="EGF-like" evidence="9">
    <location>
        <begin position="1890"/>
        <end position="1926"/>
    </location>
</feature>
<feature type="domain" description="Sushi" evidence="11">
    <location>
        <begin position="83"/>
        <end position="148"/>
    </location>
</feature>
<feature type="domain" description="EGF-like" evidence="9">
    <location>
        <begin position="1852"/>
        <end position="1888"/>
    </location>
</feature>
<feature type="domain" description="EGF-like" evidence="9">
    <location>
        <begin position="1071"/>
        <end position="1108"/>
    </location>
</feature>
<feature type="disulfide bond" evidence="6">
    <location>
        <begin position="1059"/>
        <end position="1068"/>
    </location>
</feature>
<dbReference type="Gene3D" id="2.20.100.10">
    <property type="entry name" value="Thrombospondin type-1 (TSP1) repeat"/>
    <property type="match status" value="1"/>
</dbReference>
<feature type="disulfide bond" evidence="6">
    <location>
        <begin position="964"/>
        <end position="981"/>
    </location>
</feature>
<organism evidence="13 14">
    <name type="scientific">Branchiostoma lanceolatum</name>
    <name type="common">Common lancelet</name>
    <name type="synonym">Amphioxus lanceolatum</name>
    <dbReference type="NCBI Taxonomy" id="7740"/>
    <lineage>
        <taxon>Eukaryota</taxon>
        <taxon>Metazoa</taxon>
        <taxon>Chordata</taxon>
        <taxon>Cephalochordata</taxon>
        <taxon>Leptocardii</taxon>
        <taxon>Amphioxiformes</taxon>
        <taxon>Branchiostomatidae</taxon>
        <taxon>Branchiostoma</taxon>
    </lineage>
</organism>
<dbReference type="SMART" id="SM00209">
    <property type="entry name" value="TSP1"/>
    <property type="match status" value="1"/>
</dbReference>
<dbReference type="InterPro" id="IPR000884">
    <property type="entry name" value="TSP1_rpt"/>
</dbReference>
<dbReference type="Pfam" id="PF12661">
    <property type="entry name" value="hEGF"/>
    <property type="match status" value="2"/>
</dbReference>
<feature type="domain" description="EGF-like" evidence="9">
    <location>
        <begin position="1417"/>
        <end position="1454"/>
    </location>
</feature>
<feature type="disulfide bond" evidence="6">
    <location>
        <begin position="1916"/>
        <end position="1925"/>
    </location>
</feature>
<dbReference type="InterPro" id="IPR051022">
    <property type="entry name" value="Notch_Cell-Fate_Det"/>
</dbReference>
<feature type="disulfide bond" evidence="6">
    <location>
        <begin position="1196"/>
        <end position="1213"/>
    </location>
</feature>
<accession>A0A8K0AFE0</accession>
<feature type="disulfide bond" evidence="6">
    <location>
        <begin position="1634"/>
        <end position="1643"/>
    </location>
</feature>
<dbReference type="InterPro" id="IPR035976">
    <property type="entry name" value="Sushi/SCR/CCP_sf"/>
</dbReference>
<feature type="domain" description="EGF-like" evidence="9">
    <location>
        <begin position="917"/>
        <end position="953"/>
    </location>
</feature>
<proteinExistence type="predicted"/>
<dbReference type="PROSITE" id="PS50092">
    <property type="entry name" value="TSP1"/>
    <property type="match status" value="1"/>
</dbReference>
<sequence>MDTTGLARQCVIYIRVNVHRCRRLPAPLWGSYDSCRVDTPLGSSCSFKCNEGYVLSGPDTHTCELDDLGTAFWSGNETTCEAITCPAVQTKAAVIKSGCFSEPPQTERYGTTCQLYCPYGYGGVGESKARCLANSSWSGDPQEFSCEERTCSPLPASAVYQTVPASCTSSPSYLDTCIHTCARSGYRLQPAGHEFTTCLGNGQWTRDNSNLTCIDIESPRFTHCPRDINMYADRGNTTAFVNWTLPVAEDNSGTTPTLTSNICPRVLSVGEHDIVYVATDEAGNEQTCEFTVKVDVRRCQQLQPPVYAHFTSRICDNSYGTTCQITCATGYQLSGSSNATCEFDGTMLYWERESQPYCANITSPLLLSCPGPQSGVLEGTTPTVSISWEVPTAVDNAPGQLRVVVTPAGIEPPHNFSQDTEVMYTFYDADNNSVECRFHIYIQDELVPVVRSCPDDIARTTTTADTLVSWDPPVFEELTDDALTIVPDPATFSSSTFTLGDHFVTYTATNPDNGKSAVSGRNPRANQLPSELQYYSGDCTDQLTKDSIAAAFVQLVTESGFCTLAEGCSVDGVEITCGPISEKRRRRRSTHTHVITIKFNFQIDLSIQPDGVLAEDDWLASDEKLIEIANNFSTVLETHGESLNVPALLTEVDDTSFWHDNWSYLACDYGYEPNYSSLKCIGCGTGRYYDGDQDDCVSCPVGTYQNQFGQTSCIPCPEGFTTIREEARNLTKCLPMCHLGQYSTTGVEPCSPCPKDTYQSMNGSTQCIPCPNDTMTASIGAKSVDSCHEPCAAGSFSRTGVQPCQPCAKGRYQPSTGKTACLPCEPHLTTVRDGSINSNECEDPCNNIICDNGGTCTFTSGNTNCSCLAGFDGDNCENNIDDCSSQPCLNNATCVDGVNNYTCDCTDGFIGAECAININECDSSPCQNNGTCEDRVNGYTCSCFVGYEGPYCEEQTNWCADNVCRNGGTCINSAEIADFVCQCHDGFHGKTCDADFDECLSQPCQNHGTCIDAVNGYQCSCHSGYSGSECQTDIDLCEDNPCRNNGTCVDLGVEFKCICAENRGGELCEDVANACTRQPCQNGGTCKFSDDGSYSCTCGPGYAGFHCEDDIDECTSQPCSNGGNCHDGQNGFSCECPEGLAGSTCVDVIDACALSPCDNNGTCTVQENGIIMCVCTAGYGGDTCDQLQSSCVDNQCAQGATCQEEDSSTSYSCVCPHGYTGFFCDSPIDNCASEPCFNNAICESTNSSYTCICPEGLEGENCTDDTDECYKFPCLNNGTCINNFGSYECICDDGYDGKTCEFDVDECSSMPCLNGGTCIDSVNGYSCSCAQGYSEEHCGEDADECLSSPCLHGAFCTDVFNGFTCHCTSGWEGDTCEANKDDCTTAPCQHNGTCVDLVDDYRCECPASYRGKNCSVRTVSCSSHPCNNSGTCAEKEDGGIHCTCTEGWTGKYCQINQDDCTPNPCRNGGNCLDMLNGYRCECPVAFIGSDCEEEVDECLGHDCRNGAACEDRLGHYICRCTNGYEGAKCEEETNECDPNPCQNGATCTDEVAGFHCTCSTGFQGELCQENINDCETLSCENDGVCIDGMGSFSCLCKDGYSGLNCSVNMDECASSPCGENAVCHDGIGTYTCTCKPGFTGRDCETELSPDYDLHFPSSSTTDYSILPYGIRDSMKVLRMGAWVRSSKARGTIISYAVQSGDNFEHAFSLSHPGNVIVTIGGESVTTGVTVADSVWHHLAVKWLNRGTLVVYKDGEEVFSTRDVQVDYVIPSGGYIVLGQMQTRLGGGFQSEDAFAGDISQLYIWEQSLSGTERMEMASSCSYVPADSIRAWPDFRWSLHGQVSEQEPSRCDDFSECESNPCSSGSTCINLPGSYECRCPPGFTGQQCDQPIDFCVVSLCQNGATCDSGRANYTCQCDEGYYGTFCEEKLGDGRWSPWLEWSPCTQTCGGGIHTRQRLCNNPPPAEGGKPCEGASSQEQACHTDTCPECLELTPSDTSNLTCTTMNASVTCTAACQPGYGFTEHTLERYTCGPDTAYLWPHQSTENIDGKLPACTTVTIPSTMVVDSYNGYKGLTCQSQEQTNIIENQLSASVERAVRHLSCWGTDDCKLKEVVTVNCESNQSSRSKRQEDDDDIVFVRISYEGSMAFEDHDGIIANVNDTALYIEQLTKMEELFNATRDWINSDVLTVEVEGQRHGPSEATLQYGVRYLCEEGSVPSTTMCAKCPSGTFWLQQACVKCPVGSYQGSEGMTDCEECPAGTTTDEEGTLDITSCYRYPTIAPNVTTTEPSVGSNTTLVAALTSTIIVAVALAIGFGFILWRHRRKTKISDIGSTTPKEEERTYPTSDNVHTLSVGIDGGVKDQSGVLVHLKMRNFPVENEYVEPYCKTTKFILPPIDYKTSKM</sequence>
<keyword evidence="8" id="KW-0472">Membrane</keyword>
<feature type="domain" description="Sushi" evidence="11">
    <location>
        <begin position="297"/>
        <end position="360"/>
    </location>
</feature>
<dbReference type="GO" id="GO:0051240">
    <property type="term" value="P:positive regulation of multicellular organismal process"/>
    <property type="evidence" value="ECO:0007669"/>
    <property type="project" value="UniProtKB-ARBA"/>
</dbReference>
<feature type="domain" description="EGF-like" evidence="9">
    <location>
        <begin position="1227"/>
        <end position="1263"/>
    </location>
</feature>
<feature type="domain" description="EGF-like" evidence="9">
    <location>
        <begin position="1187"/>
        <end position="1225"/>
    </location>
</feature>
<evidence type="ECO:0000256" key="1">
    <source>
        <dbReference type="ARBA" id="ARBA00022536"/>
    </source>
</evidence>
<dbReference type="SUPFAM" id="SSF57535">
    <property type="entry name" value="Complement control module/SCR domain"/>
    <property type="match status" value="3"/>
</dbReference>
<evidence type="ECO:0000259" key="11">
    <source>
        <dbReference type="PROSITE" id="PS50923"/>
    </source>
</evidence>
<keyword evidence="3" id="KW-0677">Repeat</keyword>
<dbReference type="EMBL" id="OV696694">
    <property type="protein sequence ID" value="CAH1274491.1"/>
    <property type="molecule type" value="Genomic_DNA"/>
</dbReference>
<feature type="domain" description="EGF-like" evidence="9">
    <location>
        <begin position="842"/>
        <end position="877"/>
    </location>
</feature>
<dbReference type="InterPro" id="IPR003410">
    <property type="entry name" value="HYR_dom"/>
</dbReference>
<feature type="disulfide bond" evidence="6">
    <location>
        <begin position="1021"/>
        <end position="1030"/>
    </location>
</feature>
<evidence type="ECO:0000313" key="13">
    <source>
        <dbReference type="EMBL" id="CAH1274491.1"/>
    </source>
</evidence>
<feature type="domain" description="EGF-like" evidence="9">
    <location>
        <begin position="1033"/>
        <end position="1069"/>
    </location>
</feature>
<comment type="caution">
    <text evidence="6">Lacks conserved residue(s) required for the propagation of feature annotation.</text>
</comment>
<dbReference type="FunFam" id="2.10.25.10:FF:000321">
    <property type="entry name" value="Protein delta homolog 1"/>
    <property type="match status" value="1"/>
</dbReference>
<dbReference type="InterPro" id="IPR000742">
    <property type="entry name" value="EGF"/>
</dbReference>
<dbReference type="InterPro" id="IPR001759">
    <property type="entry name" value="PTX_dom"/>
</dbReference>
<dbReference type="FunFam" id="2.10.25.10:FF:000143">
    <property type="entry name" value="Protein crumbs 1"/>
    <property type="match status" value="1"/>
</dbReference>
<feature type="disulfide bond" evidence="6">
    <location>
        <begin position="1405"/>
        <end position="1414"/>
    </location>
</feature>
<feature type="disulfide bond" evidence="6">
    <location>
        <begin position="983"/>
        <end position="992"/>
    </location>
</feature>
<dbReference type="InterPro" id="IPR013032">
    <property type="entry name" value="EGF-like_CS"/>
</dbReference>
<dbReference type="PANTHER" id="PTHR24049">
    <property type="entry name" value="CRUMBS FAMILY MEMBER"/>
    <property type="match status" value="1"/>
</dbReference>
<evidence type="ECO:0000313" key="14">
    <source>
        <dbReference type="Proteomes" id="UP000838412"/>
    </source>
</evidence>
<feature type="domain" description="Pentraxin (PTX)" evidence="12">
    <location>
        <begin position="1649"/>
        <end position="1850"/>
    </location>
</feature>
<dbReference type="PROSITE" id="PS51828">
    <property type="entry name" value="PTX_2"/>
    <property type="match status" value="1"/>
</dbReference>
<feature type="domain" description="HYR" evidence="10">
    <location>
        <begin position="214"/>
        <end position="296"/>
    </location>
</feature>
<dbReference type="InterPro" id="IPR001881">
    <property type="entry name" value="EGF-like_Ca-bd_dom"/>
</dbReference>
<feature type="disulfide bond" evidence="6">
    <location>
        <begin position="1253"/>
        <end position="1262"/>
    </location>
</feature>
<keyword evidence="5" id="KW-0325">Glycoprotein</keyword>
<dbReference type="SUPFAM" id="SSF49899">
    <property type="entry name" value="Concanavalin A-like lectins/glucanases"/>
    <property type="match status" value="1"/>
</dbReference>
<dbReference type="PROSITE" id="PS01187">
    <property type="entry name" value="EGF_CA"/>
    <property type="match status" value="6"/>
</dbReference>
<dbReference type="Gene3D" id="2.60.120.200">
    <property type="match status" value="1"/>
</dbReference>
<dbReference type="GO" id="GO:0050877">
    <property type="term" value="P:nervous system process"/>
    <property type="evidence" value="ECO:0007669"/>
    <property type="project" value="UniProtKB-ARBA"/>
</dbReference>
<dbReference type="InterPro" id="IPR011641">
    <property type="entry name" value="Tyr-kin_ephrin_A/B_rcpt-like"/>
</dbReference>
<feature type="disulfide bond" evidence="6">
    <location>
        <begin position="1367"/>
        <end position="1376"/>
    </location>
</feature>
<feature type="transmembrane region" description="Helical" evidence="8">
    <location>
        <begin position="2295"/>
        <end position="2318"/>
    </location>
</feature>
<feature type="domain" description="EGF-like" evidence="9">
    <location>
        <begin position="1265"/>
        <end position="1301"/>
    </location>
</feature>
<dbReference type="FunFam" id="2.10.25.10:FF:000173">
    <property type="entry name" value="Neurogenic locus notch protein 2"/>
    <property type="match status" value="1"/>
</dbReference>
<feature type="domain" description="EGF-like" evidence="9">
    <location>
        <begin position="1341"/>
        <end position="1377"/>
    </location>
</feature>
<evidence type="ECO:0000256" key="7">
    <source>
        <dbReference type="PROSITE-ProRule" id="PRU00302"/>
    </source>
</evidence>
<feature type="disulfide bond" evidence="6">
    <location>
        <begin position="867"/>
        <end position="876"/>
    </location>
</feature>
<feature type="disulfide bond" evidence="6">
    <location>
        <begin position="1520"/>
        <end position="1529"/>
    </location>
</feature>
<dbReference type="InterPro" id="IPR000152">
    <property type="entry name" value="EGF-type_Asp/Asn_hydroxyl_site"/>
</dbReference>
<keyword evidence="2" id="KW-0732">Signal</keyword>
<dbReference type="Pfam" id="PF02494">
    <property type="entry name" value="HYR"/>
    <property type="match status" value="2"/>
</dbReference>
<feature type="disulfide bond" evidence="6">
    <location>
        <begin position="943"/>
        <end position="952"/>
    </location>
</feature>
<dbReference type="Pfam" id="PF07699">
    <property type="entry name" value="Ephrin_rec_like"/>
    <property type="match status" value="4"/>
</dbReference>
<feature type="domain" description="EGF-like" evidence="9">
    <location>
        <begin position="995"/>
        <end position="1031"/>
    </location>
</feature>
<feature type="domain" description="EGF-like" evidence="9">
    <location>
        <begin position="1303"/>
        <end position="1339"/>
    </location>
</feature>
<feature type="disulfide bond" evidence="6">
    <location>
        <begin position="1558"/>
        <end position="1567"/>
    </location>
</feature>
<feature type="domain" description="EGF-like" evidence="9">
    <location>
        <begin position="1110"/>
        <end position="1146"/>
    </location>
</feature>
<feature type="domain" description="EGF-like" evidence="9">
    <location>
        <begin position="1608"/>
        <end position="1644"/>
    </location>
</feature>
<feature type="disulfide bond" evidence="6">
    <location>
        <begin position="1482"/>
        <end position="1491"/>
    </location>
</feature>